<dbReference type="EMBL" id="JAHMHS010000069">
    <property type="protein sequence ID" value="KAK1723118.1"/>
    <property type="molecule type" value="Genomic_DNA"/>
</dbReference>
<accession>A0AAD8XFR9</accession>
<dbReference type="GeneID" id="85392504"/>
<organism evidence="1 2">
    <name type="scientific">Glomerella acutata</name>
    <name type="common">Colletotrichum acutatum</name>
    <dbReference type="NCBI Taxonomy" id="27357"/>
    <lineage>
        <taxon>Eukaryota</taxon>
        <taxon>Fungi</taxon>
        <taxon>Dikarya</taxon>
        <taxon>Ascomycota</taxon>
        <taxon>Pezizomycotina</taxon>
        <taxon>Sordariomycetes</taxon>
        <taxon>Hypocreomycetidae</taxon>
        <taxon>Glomerellales</taxon>
        <taxon>Glomerellaceae</taxon>
        <taxon>Colletotrichum</taxon>
        <taxon>Colletotrichum acutatum species complex</taxon>
    </lineage>
</organism>
<sequence>MYVLECVCGMSLCVSSECEYLARRYECACRGPLGRSTPVSQVSQVKSIGPYKGLTRVQASLSRL</sequence>
<evidence type="ECO:0000313" key="2">
    <source>
        <dbReference type="Proteomes" id="UP001244207"/>
    </source>
</evidence>
<dbReference type="AlphaFoldDB" id="A0AAD8XFR9"/>
<name>A0AAD8XFR9_GLOAC</name>
<evidence type="ECO:0000313" key="1">
    <source>
        <dbReference type="EMBL" id="KAK1723118.1"/>
    </source>
</evidence>
<comment type="caution">
    <text evidence="1">The sequence shown here is derived from an EMBL/GenBank/DDBJ whole genome shotgun (WGS) entry which is preliminary data.</text>
</comment>
<dbReference type="RefSeq" id="XP_060363173.1">
    <property type="nucleotide sequence ID" value="XM_060508605.1"/>
</dbReference>
<dbReference type="Proteomes" id="UP001244207">
    <property type="component" value="Unassembled WGS sequence"/>
</dbReference>
<reference evidence="1" key="1">
    <citation type="submission" date="2021-12" db="EMBL/GenBank/DDBJ databases">
        <title>Comparative genomics, transcriptomics and evolutionary studies reveal genomic signatures of adaptation to plant cell wall in hemibiotrophic fungi.</title>
        <authorList>
            <consortium name="DOE Joint Genome Institute"/>
            <person name="Baroncelli R."/>
            <person name="Diaz J.F."/>
            <person name="Benocci T."/>
            <person name="Peng M."/>
            <person name="Battaglia E."/>
            <person name="Haridas S."/>
            <person name="Andreopoulos W."/>
            <person name="Labutti K."/>
            <person name="Pangilinan J."/>
            <person name="Floch G.L."/>
            <person name="Makela M.R."/>
            <person name="Henrissat B."/>
            <person name="Grigoriev I.V."/>
            <person name="Crouch J.A."/>
            <person name="De Vries R.P."/>
            <person name="Sukno S.A."/>
            <person name="Thon M.R."/>
        </authorList>
    </citation>
    <scope>NUCLEOTIDE SEQUENCE</scope>
    <source>
        <strain evidence="1">CBS 112980</strain>
    </source>
</reference>
<proteinExistence type="predicted"/>
<protein>
    <submittedName>
        <fullName evidence="1">Uncharacterized protein</fullName>
    </submittedName>
</protein>
<gene>
    <name evidence="1" type="ORF">BDZ83DRAFT_627044</name>
</gene>
<keyword evidence="2" id="KW-1185">Reference proteome</keyword>